<gene>
    <name evidence="3" type="ORF">ACHAW5_009069</name>
</gene>
<feature type="compositionally biased region" description="Pro residues" evidence="1">
    <location>
        <begin position="276"/>
        <end position="288"/>
    </location>
</feature>
<dbReference type="PANTHER" id="PTHR34823:SF1">
    <property type="entry name" value="CHITIN-BINDING TYPE-4 DOMAIN-CONTAINING PROTEIN"/>
    <property type="match status" value="1"/>
</dbReference>
<dbReference type="PANTHER" id="PTHR34823">
    <property type="entry name" value="GLCNAC-BINDING PROTEIN A"/>
    <property type="match status" value="1"/>
</dbReference>
<proteinExistence type="predicted"/>
<comment type="caution">
    <text evidence="3">The sequence shown here is derived from an EMBL/GenBank/DDBJ whole genome shotgun (WGS) entry which is preliminary data.</text>
</comment>
<protein>
    <submittedName>
        <fullName evidence="3">Uncharacterized protein</fullName>
    </submittedName>
</protein>
<feature type="signal peptide" evidence="2">
    <location>
        <begin position="1"/>
        <end position="18"/>
    </location>
</feature>
<dbReference type="AlphaFoldDB" id="A0ABD3P661"/>
<feature type="compositionally biased region" description="Low complexity" evidence="1">
    <location>
        <begin position="289"/>
        <end position="300"/>
    </location>
</feature>
<feature type="region of interest" description="Disordered" evidence="1">
    <location>
        <begin position="274"/>
        <end position="300"/>
    </location>
</feature>
<sequence>MTKFLPIVLSLLLAYASAQGCYSAYSPGTAYVAGSWVSASVSTITPYSWVACTPSVTCPTGWMQEGGVVTKSTHNFKCSTEAWCNNPAFAPGGIYSDSAWTKEANACSGTAVVPAPTPPPTPALWASGGCPEAYAANTRVAPGASVSVTKDGVSLVYTCTTDANSSFCPQAGYEPGTGTHWELAWTLSGSCTGSLSPTESPISSLPNQGGCPSLWTTSVEYRGGDKVSKNGMVFQCNAYPISLFCSQTGYEPLLASGIWESAWTALGPCTGTFEPTPSPTSAPTPEPTSSPTSEPTVAPTSAPTEYAYCTYKKIIVTTGAPVPCEYASSTDCLCTTVPVSVNPLGYACTKPKFLLNFGVLRPRTLPMMLFVLG</sequence>
<feature type="chain" id="PRO_5044853606" evidence="2">
    <location>
        <begin position="19"/>
        <end position="373"/>
    </location>
</feature>
<name>A0ABD3P661_9STRA</name>
<keyword evidence="4" id="KW-1185">Reference proteome</keyword>
<evidence type="ECO:0000256" key="1">
    <source>
        <dbReference type="SAM" id="MobiDB-lite"/>
    </source>
</evidence>
<dbReference type="EMBL" id="JALLAZ020000994">
    <property type="protein sequence ID" value="KAL3782898.1"/>
    <property type="molecule type" value="Genomic_DNA"/>
</dbReference>
<evidence type="ECO:0000313" key="3">
    <source>
        <dbReference type="EMBL" id="KAL3782898.1"/>
    </source>
</evidence>
<evidence type="ECO:0000256" key="2">
    <source>
        <dbReference type="SAM" id="SignalP"/>
    </source>
</evidence>
<dbReference type="Proteomes" id="UP001530315">
    <property type="component" value="Unassembled WGS sequence"/>
</dbReference>
<organism evidence="3 4">
    <name type="scientific">Stephanodiscus triporus</name>
    <dbReference type="NCBI Taxonomy" id="2934178"/>
    <lineage>
        <taxon>Eukaryota</taxon>
        <taxon>Sar</taxon>
        <taxon>Stramenopiles</taxon>
        <taxon>Ochrophyta</taxon>
        <taxon>Bacillariophyta</taxon>
        <taxon>Coscinodiscophyceae</taxon>
        <taxon>Thalassiosirophycidae</taxon>
        <taxon>Stephanodiscales</taxon>
        <taxon>Stephanodiscaceae</taxon>
        <taxon>Stephanodiscus</taxon>
    </lineage>
</organism>
<dbReference type="InterPro" id="IPR051024">
    <property type="entry name" value="GlcNAc_Chitin_IntDeg"/>
</dbReference>
<dbReference type="PROSITE" id="PS51257">
    <property type="entry name" value="PROKAR_LIPOPROTEIN"/>
    <property type="match status" value="1"/>
</dbReference>
<accession>A0ABD3P661</accession>
<keyword evidence="2" id="KW-0732">Signal</keyword>
<reference evidence="3 4" key="1">
    <citation type="submission" date="2024-10" db="EMBL/GenBank/DDBJ databases">
        <title>Updated reference genomes for cyclostephanoid diatoms.</title>
        <authorList>
            <person name="Roberts W.R."/>
            <person name="Alverson A.J."/>
        </authorList>
    </citation>
    <scope>NUCLEOTIDE SEQUENCE [LARGE SCALE GENOMIC DNA]</scope>
    <source>
        <strain evidence="3 4">AJA276-08</strain>
    </source>
</reference>
<evidence type="ECO:0000313" key="4">
    <source>
        <dbReference type="Proteomes" id="UP001530315"/>
    </source>
</evidence>